<dbReference type="EMBL" id="JAJNOR010000004">
    <property type="protein sequence ID" value="MCD2492469.1"/>
    <property type="molecule type" value="Genomic_DNA"/>
</dbReference>
<keyword evidence="4" id="KW-1185">Reference proteome</keyword>
<reference evidence="3 4" key="1">
    <citation type="submission" date="2021-11" db="EMBL/GenBank/DDBJ databases">
        <title>Lacrimispora sp. nov. NSJ-141 isolated from human feces.</title>
        <authorList>
            <person name="Abdugheni R."/>
        </authorList>
    </citation>
    <scope>NUCLEOTIDE SEQUENCE [LARGE SCALE GENOMIC DNA]</scope>
    <source>
        <strain evidence="3 4">NSJ-141</strain>
    </source>
</reference>
<gene>
    <name evidence="3" type="ORF">LQE92_07470</name>
</gene>
<evidence type="ECO:0000256" key="2">
    <source>
        <dbReference type="SAM" id="MobiDB-lite"/>
    </source>
</evidence>
<dbReference type="Proteomes" id="UP001299265">
    <property type="component" value="Unassembled WGS sequence"/>
</dbReference>
<feature type="region of interest" description="Disordered" evidence="2">
    <location>
        <begin position="78"/>
        <end position="133"/>
    </location>
</feature>
<name>A0AAP2RJC1_9FIRM</name>
<protein>
    <submittedName>
        <fullName evidence="3">Uncharacterized protein</fullName>
    </submittedName>
</protein>
<proteinExistence type="predicted"/>
<evidence type="ECO:0000313" key="4">
    <source>
        <dbReference type="Proteomes" id="UP001299265"/>
    </source>
</evidence>
<keyword evidence="1" id="KW-0175">Coiled coil</keyword>
<evidence type="ECO:0000313" key="3">
    <source>
        <dbReference type="EMBL" id="MCD2492469.1"/>
    </source>
</evidence>
<comment type="caution">
    <text evidence="3">The sequence shown here is derived from an EMBL/GenBank/DDBJ whole genome shotgun (WGS) entry which is preliminary data.</text>
</comment>
<evidence type="ECO:0000256" key="1">
    <source>
        <dbReference type="SAM" id="Coils"/>
    </source>
</evidence>
<accession>A0AAP2RJC1</accession>
<organism evidence="3 4">
    <name type="scientific">Lientehia hominis</name>
    <dbReference type="NCBI Taxonomy" id="2897778"/>
    <lineage>
        <taxon>Bacteria</taxon>
        <taxon>Bacillati</taxon>
        <taxon>Bacillota</taxon>
        <taxon>Clostridia</taxon>
        <taxon>Lachnospirales</taxon>
        <taxon>Lachnospiraceae</taxon>
        <taxon>Lientehia</taxon>
    </lineage>
</organism>
<sequence length="302" mass="34436">MASKAYEALARAKQKEAAARAEKRRAEKMIMEERASALTKHFPVLDETEMQNGVPVPKVGDVDKFVAHLRELYDASLKGESSTAGAPQEQPEAQPVVADEEPQEAVQTPQEPILEPDAEQEPEQSSYTVYEPDEDDVAGMAGELRGAYGKQLRANAKSLDDGLYKGLREVENDPSDQLESLRAEVERARERFHGSKAEVEALKHRKSPSFYASMRLYAFIGNRSQDPLNRLMSRMMEQMFEAMMRRMQEEQRRLYERRREMWDAEKALKAEENRVSKRGLSPELQRINDKIQRGCESKSLGE</sequence>
<dbReference type="RefSeq" id="WP_231062363.1">
    <property type="nucleotide sequence ID" value="NZ_JAJNOR010000004.1"/>
</dbReference>
<dbReference type="AlphaFoldDB" id="A0AAP2RJC1"/>
<feature type="coiled-coil region" evidence="1">
    <location>
        <begin position="178"/>
        <end position="205"/>
    </location>
</feature>